<protein>
    <submittedName>
        <fullName evidence="1">Uncharacterized protein</fullName>
    </submittedName>
</protein>
<dbReference type="RefSeq" id="WP_099072051.1">
    <property type="nucleotide sequence ID" value="NZ_LAHD01000151.1"/>
</dbReference>
<proteinExistence type="predicted"/>
<accession>A0A9Q5Z5U4</accession>
<dbReference type="EMBL" id="LAHD01000151">
    <property type="protein sequence ID" value="PHJ95074.1"/>
    <property type="molecule type" value="Genomic_DNA"/>
</dbReference>
<sequence length="65" mass="7454">MNTITFELSDEELKIFHEIWEDGATKRFFGGLKLSDLDSSVEKISEAIAPIEDPKPVSLDDYFQF</sequence>
<gene>
    <name evidence="1" type="ORF">VF08_32685</name>
</gene>
<dbReference type="Proteomes" id="UP000222310">
    <property type="component" value="Unassembled WGS sequence"/>
</dbReference>
<evidence type="ECO:0000313" key="2">
    <source>
        <dbReference type="Proteomes" id="UP000222310"/>
    </source>
</evidence>
<comment type="caution">
    <text evidence="1">The sequence shown here is derived from an EMBL/GenBank/DDBJ whole genome shotgun (WGS) entry which is preliminary data.</text>
</comment>
<organism evidence="1 2">
    <name type="scientific">Nostoc linckia z8</name>
    <dbReference type="NCBI Taxonomy" id="1628746"/>
    <lineage>
        <taxon>Bacteria</taxon>
        <taxon>Bacillati</taxon>
        <taxon>Cyanobacteriota</taxon>
        <taxon>Cyanophyceae</taxon>
        <taxon>Nostocales</taxon>
        <taxon>Nostocaceae</taxon>
        <taxon>Nostoc</taxon>
    </lineage>
</organism>
<dbReference type="AlphaFoldDB" id="A0A9Q5Z5U4"/>
<name>A0A9Q5Z5U4_NOSLI</name>
<evidence type="ECO:0000313" key="1">
    <source>
        <dbReference type="EMBL" id="PHJ95074.1"/>
    </source>
</evidence>
<dbReference type="GeneID" id="57098657"/>
<reference evidence="1 2" key="1">
    <citation type="submission" date="2015-02" db="EMBL/GenBank/DDBJ databases">
        <title>Nostoc linckia genome annotation.</title>
        <authorList>
            <person name="Zhou Z."/>
        </authorList>
    </citation>
    <scope>NUCLEOTIDE SEQUENCE [LARGE SCALE GENOMIC DNA]</scope>
    <source>
        <strain evidence="2">z8</strain>
    </source>
</reference>